<dbReference type="AlphaFoldDB" id="A0A8H5UZ02"/>
<dbReference type="EMBL" id="JAAOAS010000029">
    <property type="protein sequence ID" value="KAF5603393.1"/>
    <property type="molecule type" value="Genomic_DNA"/>
</dbReference>
<sequence length="367" mass="39731">MISPHLDASIRLTINSLASYYGISLETLVPDLNSASRAAGPLTFEGSLSGVTTVTPSSTQLSDQSTVLHFSNIRTPYPSTVQVRAINAAYVRGVFGTAWNFPSVPQNLPIPQPKISYDAGILTVAWPTIFVANVRLLVLVQDLKTMKVLSTKSTSASATSLTFSNPDFSIVPGMNIMLTCSSRFDNIHGHSTRVSFQISDMNKGWGTPHELIIPAPQSKVTYSAVTKYSVPQPMDSTLFWASSSAKKITKLDWNTGNWLASTIEVPSMEGLGFCSVTNTSRHSGHKEFFYIRQDARIGGFLYFATGGGWNPQTYAFATETANLNEGGVIDAVSLKSTTSLLCWVARDGAFSAKRVLLAPILISWIAT</sequence>
<comment type="caution">
    <text evidence="1">The sequence shown here is derived from an EMBL/GenBank/DDBJ whole genome shotgun (WGS) entry which is preliminary data.</text>
</comment>
<protein>
    <submittedName>
        <fullName evidence="1">Uncharacterized protein</fullName>
    </submittedName>
</protein>
<dbReference type="Proteomes" id="UP000546213">
    <property type="component" value="Unassembled WGS sequence"/>
</dbReference>
<proteinExistence type="predicted"/>
<evidence type="ECO:0000313" key="1">
    <source>
        <dbReference type="EMBL" id="KAF5603393.1"/>
    </source>
</evidence>
<name>A0A8H5UZ02_9HYPO</name>
<organism evidence="1 2">
    <name type="scientific">Fusarium pseudocircinatum</name>
    <dbReference type="NCBI Taxonomy" id="56676"/>
    <lineage>
        <taxon>Eukaryota</taxon>
        <taxon>Fungi</taxon>
        <taxon>Dikarya</taxon>
        <taxon>Ascomycota</taxon>
        <taxon>Pezizomycotina</taxon>
        <taxon>Sordariomycetes</taxon>
        <taxon>Hypocreomycetidae</taxon>
        <taxon>Hypocreales</taxon>
        <taxon>Nectriaceae</taxon>
        <taxon>Fusarium</taxon>
        <taxon>Fusarium fujikuroi species complex</taxon>
    </lineage>
</organism>
<reference evidence="1 2" key="1">
    <citation type="submission" date="2020-05" db="EMBL/GenBank/DDBJ databases">
        <title>Identification and distribution of gene clusters putatively required for synthesis of sphingolipid metabolism inhibitors in phylogenetically diverse species of the filamentous fungus Fusarium.</title>
        <authorList>
            <person name="Kim H.-S."/>
            <person name="Busman M."/>
            <person name="Brown D.W."/>
            <person name="Divon H."/>
            <person name="Uhlig S."/>
            <person name="Proctor R.H."/>
        </authorList>
    </citation>
    <scope>NUCLEOTIDE SEQUENCE [LARGE SCALE GENOMIC DNA]</scope>
    <source>
        <strain evidence="1 2">NRRL 36939</strain>
    </source>
</reference>
<dbReference type="OrthoDB" id="5085674at2759"/>
<keyword evidence="2" id="KW-1185">Reference proteome</keyword>
<gene>
    <name evidence="1" type="ORF">FPCIR_1386</name>
</gene>
<evidence type="ECO:0000313" key="2">
    <source>
        <dbReference type="Proteomes" id="UP000546213"/>
    </source>
</evidence>
<accession>A0A8H5UZ02</accession>